<dbReference type="InterPro" id="IPR016032">
    <property type="entry name" value="Sig_transdc_resp-reg_C-effctor"/>
</dbReference>
<dbReference type="CDD" id="cd15831">
    <property type="entry name" value="BTAD"/>
    <property type="match status" value="1"/>
</dbReference>
<dbReference type="PANTHER" id="PTHR35807">
    <property type="entry name" value="TRANSCRIPTIONAL REGULATOR REDD-RELATED"/>
    <property type="match status" value="1"/>
</dbReference>
<comment type="similarity">
    <text evidence="1">Belongs to the AfsR/DnrI/RedD regulatory family.</text>
</comment>
<dbReference type="SUPFAM" id="SSF52540">
    <property type="entry name" value="P-loop containing nucleoside triphosphate hydrolases"/>
    <property type="match status" value="1"/>
</dbReference>
<keyword evidence="2" id="KW-0805">Transcription regulation</keyword>
<dbReference type="Pfam" id="PF03704">
    <property type="entry name" value="BTAD"/>
    <property type="match status" value="1"/>
</dbReference>
<sequence length="554" mass="60583">MIEELEFRVLGRLTVTRGGEEVAIRATKHRVLLACLLVSPNTVVPVRRLIDRIWDGAPPEDARAVVHTYVSRLRATLGRTGLIETVPEGYRIHVEAQRLDLTRFRALVRDSAAENDLATSISLLRKALGEWTGLPLSDVESEELHRVEVARLDAEWSAANEKVVDFMIRSGRHGEVLPLLRYLVDESPLDERLRGQLMISLYRDSNQAEAVSSYHDLRERLGGEPGPALRGLYRGILRAEPSLLAPAAPDPETWWPACQLPSASGDLVGRASELATLTTDLAGSTALVTGPPGIGKTALAIHAAHGVKAAFPDGQLYADLTRERALPRFLRALGMLPGEMPAEKAWHSARYRGLLAGRRVLIVLDNATSIDQVLPVLPMSPGCAVIVTSRYELRGLTACRVRLGQLSTASSQELVDSVLRRRERSTAMSELIELCDGFPLALRIAASNADDESYVDRLRADLSALSVPGDEAADLPAVFSPSYEALSPDARHVLNTLANAHFSDFRAEQVAALVRTPVAPALDQLCDANLLQRTAADRFRLTSLVRRYALAFGR</sequence>
<keyword evidence="4" id="KW-0804">Transcription</keyword>
<name>A0ABP7S4Y1_9PSEU</name>
<evidence type="ECO:0000256" key="1">
    <source>
        <dbReference type="ARBA" id="ARBA00005820"/>
    </source>
</evidence>
<dbReference type="EMBL" id="BAABAL010000009">
    <property type="protein sequence ID" value="GAA4006696.1"/>
    <property type="molecule type" value="Genomic_DNA"/>
</dbReference>
<dbReference type="InterPro" id="IPR003593">
    <property type="entry name" value="AAA+_ATPase"/>
</dbReference>
<evidence type="ECO:0000313" key="8">
    <source>
        <dbReference type="Proteomes" id="UP001501747"/>
    </source>
</evidence>
<evidence type="ECO:0000259" key="6">
    <source>
        <dbReference type="PROSITE" id="PS51755"/>
    </source>
</evidence>
<gene>
    <name evidence="7" type="ORF">GCM10022247_30540</name>
</gene>
<evidence type="ECO:0000313" key="7">
    <source>
        <dbReference type="EMBL" id="GAA4006696.1"/>
    </source>
</evidence>
<keyword evidence="3 5" id="KW-0238">DNA-binding</keyword>
<dbReference type="SUPFAM" id="SSF48452">
    <property type="entry name" value="TPR-like"/>
    <property type="match status" value="1"/>
</dbReference>
<dbReference type="RefSeq" id="WP_344875139.1">
    <property type="nucleotide sequence ID" value="NZ_BAABAL010000009.1"/>
</dbReference>
<dbReference type="InterPro" id="IPR005158">
    <property type="entry name" value="BTAD"/>
</dbReference>
<dbReference type="SUPFAM" id="SSF46894">
    <property type="entry name" value="C-terminal effector domain of the bipartite response regulators"/>
    <property type="match status" value="1"/>
</dbReference>
<reference evidence="8" key="1">
    <citation type="journal article" date="2019" name="Int. J. Syst. Evol. Microbiol.">
        <title>The Global Catalogue of Microorganisms (GCM) 10K type strain sequencing project: providing services to taxonomists for standard genome sequencing and annotation.</title>
        <authorList>
            <consortium name="The Broad Institute Genomics Platform"/>
            <consortium name="The Broad Institute Genome Sequencing Center for Infectious Disease"/>
            <person name="Wu L."/>
            <person name="Ma J."/>
        </authorList>
    </citation>
    <scope>NUCLEOTIDE SEQUENCE [LARGE SCALE GENOMIC DNA]</scope>
    <source>
        <strain evidence="8">JCM 17342</strain>
    </source>
</reference>
<feature type="DNA-binding region" description="OmpR/PhoB-type" evidence="5">
    <location>
        <begin position="1"/>
        <end position="94"/>
    </location>
</feature>
<dbReference type="Gene3D" id="3.40.50.300">
    <property type="entry name" value="P-loop containing nucleotide triphosphate hydrolases"/>
    <property type="match status" value="1"/>
</dbReference>
<organism evidence="7 8">
    <name type="scientific">Allokutzneria multivorans</name>
    <dbReference type="NCBI Taxonomy" id="1142134"/>
    <lineage>
        <taxon>Bacteria</taxon>
        <taxon>Bacillati</taxon>
        <taxon>Actinomycetota</taxon>
        <taxon>Actinomycetes</taxon>
        <taxon>Pseudonocardiales</taxon>
        <taxon>Pseudonocardiaceae</taxon>
        <taxon>Allokutzneria</taxon>
    </lineage>
</organism>
<dbReference type="Pfam" id="PF00486">
    <property type="entry name" value="Trans_reg_C"/>
    <property type="match status" value="1"/>
</dbReference>
<dbReference type="InterPro" id="IPR036388">
    <property type="entry name" value="WH-like_DNA-bd_sf"/>
</dbReference>
<protein>
    <recommendedName>
        <fullName evidence="6">OmpR/PhoB-type domain-containing protein</fullName>
    </recommendedName>
</protein>
<dbReference type="Gene3D" id="1.25.40.10">
    <property type="entry name" value="Tetratricopeptide repeat domain"/>
    <property type="match status" value="1"/>
</dbReference>
<dbReference type="Gene3D" id="1.10.10.10">
    <property type="entry name" value="Winged helix-like DNA-binding domain superfamily/Winged helix DNA-binding domain"/>
    <property type="match status" value="1"/>
</dbReference>
<accession>A0ABP7S4Y1</accession>
<keyword evidence="8" id="KW-1185">Reference proteome</keyword>
<evidence type="ECO:0000256" key="2">
    <source>
        <dbReference type="ARBA" id="ARBA00023015"/>
    </source>
</evidence>
<dbReference type="SMART" id="SM01043">
    <property type="entry name" value="BTAD"/>
    <property type="match status" value="1"/>
</dbReference>
<proteinExistence type="inferred from homology"/>
<dbReference type="SMART" id="SM00862">
    <property type="entry name" value="Trans_reg_C"/>
    <property type="match status" value="1"/>
</dbReference>
<dbReference type="Proteomes" id="UP001501747">
    <property type="component" value="Unassembled WGS sequence"/>
</dbReference>
<dbReference type="CDD" id="cd00383">
    <property type="entry name" value="trans_reg_C"/>
    <property type="match status" value="1"/>
</dbReference>
<evidence type="ECO:0000256" key="5">
    <source>
        <dbReference type="PROSITE-ProRule" id="PRU01091"/>
    </source>
</evidence>
<dbReference type="SMART" id="SM00382">
    <property type="entry name" value="AAA"/>
    <property type="match status" value="1"/>
</dbReference>
<dbReference type="PANTHER" id="PTHR35807:SF1">
    <property type="entry name" value="TRANSCRIPTIONAL REGULATOR REDD"/>
    <property type="match status" value="1"/>
</dbReference>
<dbReference type="InterPro" id="IPR001867">
    <property type="entry name" value="OmpR/PhoB-type_DNA-bd"/>
</dbReference>
<evidence type="ECO:0000256" key="4">
    <source>
        <dbReference type="ARBA" id="ARBA00023163"/>
    </source>
</evidence>
<dbReference type="InterPro" id="IPR051677">
    <property type="entry name" value="AfsR-DnrI-RedD_regulator"/>
</dbReference>
<dbReference type="InterPro" id="IPR027417">
    <property type="entry name" value="P-loop_NTPase"/>
</dbReference>
<evidence type="ECO:0000256" key="3">
    <source>
        <dbReference type="ARBA" id="ARBA00023125"/>
    </source>
</evidence>
<dbReference type="PRINTS" id="PR00364">
    <property type="entry name" value="DISEASERSIST"/>
</dbReference>
<feature type="domain" description="OmpR/PhoB-type" evidence="6">
    <location>
        <begin position="1"/>
        <end position="94"/>
    </location>
</feature>
<dbReference type="PROSITE" id="PS51755">
    <property type="entry name" value="OMPR_PHOB"/>
    <property type="match status" value="1"/>
</dbReference>
<comment type="caution">
    <text evidence="7">The sequence shown here is derived from an EMBL/GenBank/DDBJ whole genome shotgun (WGS) entry which is preliminary data.</text>
</comment>
<dbReference type="InterPro" id="IPR011990">
    <property type="entry name" value="TPR-like_helical_dom_sf"/>
</dbReference>